<feature type="domain" description="O-methyltransferase C-terminal" evidence="5">
    <location>
        <begin position="342"/>
        <end position="492"/>
    </location>
</feature>
<feature type="region of interest" description="Disordered" evidence="4">
    <location>
        <begin position="535"/>
        <end position="578"/>
    </location>
</feature>
<keyword evidence="3" id="KW-0949">S-adenosyl-L-methionine</keyword>
<evidence type="ECO:0000259" key="5">
    <source>
        <dbReference type="Pfam" id="PF00891"/>
    </source>
</evidence>
<evidence type="ECO:0000256" key="4">
    <source>
        <dbReference type="SAM" id="MobiDB-lite"/>
    </source>
</evidence>
<comment type="caution">
    <text evidence="6">The sequence shown here is derived from an EMBL/GenBank/DDBJ whole genome shotgun (WGS) entry which is preliminary data.</text>
</comment>
<reference evidence="6 7" key="1">
    <citation type="submission" date="2018-06" db="EMBL/GenBank/DDBJ databases">
        <title>Complete Genomes of Monosporascus.</title>
        <authorList>
            <person name="Robinson A.J."/>
            <person name="Natvig D.O."/>
        </authorList>
    </citation>
    <scope>NUCLEOTIDE SEQUENCE [LARGE SCALE GENOMIC DNA]</scope>
    <source>
        <strain evidence="6 7">CBS 609.92</strain>
    </source>
</reference>
<dbReference type="Gene3D" id="1.10.10.10">
    <property type="entry name" value="Winged helix-like DNA-binding domain superfamily/Winged helix DNA-binding domain"/>
    <property type="match status" value="1"/>
</dbReference>
<dbReference type="SUPFAM" id="SSF46785">
    <property type="entry name" value="Winged helix' DNA-binding domain"/>
    <property type="match status" value="1"/>
</dbReference>
<gene>
    <name evidence="6" type="ORF">DL762_007418</name>
</gene>
<keyword evidence="1" id="KW-0489">Methyltransferase</keyword>
<accession>A0ABY0GZC7</accession>
<protein>
    <recommendedName>
        <fullName evidence="5">O-methyltransferase C-terminal domain-containing protein</fullName>
    </recommendedName>
</protein>
<evidence type="ECO:0000256" key="3">
    <source>
        <dbReference type="ARBA" id="ARBA00022691"/>
    </source>
</evidence>
<keyword evidence="7" id="KW-1185">Reference proteome</keyword>
<evidence type="ECO:0000256" key="2">
    <source>
        <dbReference type="ARBA" id="ARBA00022679"/>
    </source>
</evidence>
<dbReference type="Pfam" id="PF00891">
    <property type="entry name" value="Methyltransf_2"/>
    <property type="match status" value="1"/>
</dbReference>
<dbReference type="Proteomes" id="UP000294003">
    <property type="component" value="Unassembled WGS sequence"/>
</dbReference>
<keyword evidence="2" id="KW-0808">Transferase</keyword>
<evidence type="ECO:0000256" key="1">
    <source>
        <dbReference type="ARBA" id="ARBA00022603"/>
    </source>
</evidence>
<organism evidence="6 7">
    <name type="scientific">Monosporascus cannonballus</name>
    <dbReference type="NCBI Taxonomy" id="155416"/>
    <lineage>
        <taxon>Eukaryota</taxon>
        <taxon>Fungi</taxon>
        <taxon>Dikarya</taxon>
        <taxon>Ascomycota</taxon>
        <taxon>Pezizomycotina</taxon>
        <taxon>Sordariomycetes</taxon>
        <taxon>Xylariomycetidae</taxon>
        <taxon>Xylariales</taxon>
        <taxon>Xylariales incertae sedis</taxon>
        <taxon>Monosporascus</taxon>
    </lineage>
</organism>
<dbReference type="SUPFAM" id="SSF53335">
    <property type="entry name" value="S-adenosyl-L-methionine-dependent methyltransferases"/>
    <property type="match status" value="1"/>
</dbReference>
<proteinExistence type="predicted"/>
<name>A0ABY0GZC7_9PEZI</name>
<feature type="compositionally biased region" description="Basic residues" evidence="4">
    <location>
        <begin position="566"/>
        <end position="575"/>
    </location>
</feature>
<dbReference type="InterPro" id="IPR016461">
    <property type="entry name" value="COMT-like"/>
</dbReference>
<dbReference type="InterPro" id="IPR001077">
    <property type="entry name" value="COMT_C"/>
</dbReference>
<evidence type="ECO:0000313" key="7">
    <source>
        <dbReference type="Proteomes" id="UP000294003"/>
    </source>
</evidence>
<sequence>MKLTPEDQAAYAYVQDPSADHSDVVLLELTIHRTPFRPSAYHGYVAFDVILDTVEARQCSSLCIDISFSPLLATDYESLLERRAPLPVMVSSHSLPEIGHAIQSYASSIHDLLDASNLPQPSFSLGVPPRLTPYHAAIEDQRTKLLQAPDELKALVLGPNAYILSTAVLSPAWTATFNVLYRFRIAHHVPLDGALSYADLAQRCGLNEFDARRFIRAAISLHIFEESPVGHVRHNANSAALVSTLVHDSIGFATEEYAPAALKTSESLQRFPGSDRPEESPVAIANRITGERDIFTEISQDEARVARVANTMAWLMSAPENLPEHFVNSVPWSSSSLQECPRVVVDVGGSHGHLSEALLSKYPGIEKAIVEDQPEVTRKNIENRALKKEDLLGGRLQYQAYDFFTEQVIKDADVYIFRSVVHDWPDRLAVQILRNQVPALRQGAKILINDICMKDPRGIHSQLAYATDIMAMMAANAKERSREEWTELVATADKRFEIVSIISPPHSKLSTIEIVCEAIDLPLGQDKQYRVTEKGAGAPYPKGSTLARDISPPAPPSQGKCESKAPRKRLRLRRHGDHDDSSFRLKQLSFGYRVLRERAVVRDSIKKVPGGGFVGDGALSVPSQLCLLGKYRITALYARERLPSSDVTGCLPISNTTHETLLGCVPAGWVGSQQGLQASPVTHPRLLIARDWPFADGKAGYESSCLPPRP</sequence>
<dbReference type="InterPro" id="IPR036390">
    <property type="entry name" value="WH_DNA-bd_sf"/>
</dbReference>
<dbReference type="InterPro" id="IPR036388">
    <property type="entry name" value="WH-like_DNA-bd_sf"/>
</dbReference>
<evidence type="ECO:0000313" key="6">
    <source>
        <dbReference type="EMBL" id="RYO80891.1"/>
    </source>
</evidence>
<dbReference type="PROSITE" id="PS51683">
    <property type="entry name" value="SAM_OMT_II"/>
    <property type="match status" value="1"/>
</dbReference>
<dbReference type="InterPro" id="IPR029063">
    <property type="entry name" value="SAM-dependent_MTases_sf"/>
</dbReference>
<dbReference type="EMBL" id="QJNS01000273">
    <property type="protein sequence ID" value="RYO80891.1"/>
    <property type="molecule type" value="Genomic_DNA"/>
</dbReference>
<dbReference type="PANTHER" id="PTHR43712:SF12">
    <property type="entry name" value="STERIGMATOCYSTIN 8-O-METHYLTRANSFERASE"/>
    <property type="match status" value="1"/>
</dbReference>
<dbReference type="Gene3D" id="3.40.50.150">
    <property type="entry name" value="Vaccinia Virus protein VP39"/>
    <property type="match status" value="1"/>
</dbReference>
<dbReference type="PANTHER" id="PTHR43712">
    <property type="entry name" value="PUTATIVE (AFU_ORTHOLOGUE AFUA_4G14580)-RELATED"/>
    <property type="match status" value="1"/>
</dbReference>